<evidence type="ECO:0000259" key="8">
    <source>
        <dbReference type="Pfam" id="PF13396"/>
    </source>
</evidence>
<evidence type="ECO:0000259" key="7">
    <source>
        <dbReference type="Pfam" id="PF09851"/>
    </source>
</evidence>
<keyword evidence="10" id="KW-1185">Reference proteome</keyword>
<dbReference type="Proteomes" id="UP000711614">
    <property type="component" value="Unassembled WGS sequence"/>
</dbReference>
<dbReference type="InterPro" id="IPR018649">
    <property type="entry name" value="SHOCT"/>
</dbReference>
<evidence type="ECO:0000313" key="10">
    <source>
        <dbReference type="Proteomes" id="UP000711614"/>
    </source>
</evidence>
<keyword evidence="3 6" id="KW-0812">Transmembrane</keyword>
<proteinExistence type="predicted"/>
<dbReference type="Pfam" id="PF13396">
    <property type="entry name" value="PLDc_N"/>
    <property type="match status" value="1"/>
</dbReference>
<feature type="transmembrane region" description="Helical" evidence="6">
    <location>
        <begin position="43"/>
        <end position="66"/>
    </location>
</feature>
<organism evidence="9 10">
    <name type="scientific">Arthrobacter stackebrandtii</name>
    <dbReference type="NCBI Taxonomy" id="272161"/>
    <lineage>
        <taxon>Bacteria</taxon>
        <taxon>Bacillati</taxon>
        <taxon>Actinomycetota</taxon>
        <taxon>Actinomycetes</taxon>
        <taxon>Micrococcales</taxon>
        <taxon>Micrococcaceae</taxon>
        <taxon>Arthrobacter</taxon>
    </lineage>
</organism>
<accession>A0ABS4Z0Y3</accession>
<evidence type="ECO:0008006" key="11">
    <source>
        <dbReference type="Google" id="ProtNLM"/>
    </source>
</evidence>
<gene>
    <name evidence="9" type="ORF">JOF48_003156</name>
</gene>
<evidence type="ECO:0000313" key="9">
    <source>
        <dbReference type="EMBL" id="MBP2414357.1"/>
    </source>
</evidence>
<sequence length="135" mass="15021">MDFWSSFWNIILVFLSAVVFLGYLIALFSIVTDLFRDRKLNGWLKAVWLLALVLIPLLTSLVYLIFRGQGMAERGYRETVANQTAAEDYIRTVAQTSPSDEIAKAKALFDAGTINADEYEAIKAHALGTTKVAVS</sequence>
<feature type="domain" description="Cardiolipin synthase N-terminal" evidence="8">
    <location>
        <begin position="23"/>
        <end position="67"/>
    </location>
</feature>
<dbReference type="InterPro" id="IPR027379">
    <property type="entry name" value="CLS_N"/>
</dbReference>
<reference evidence="9 10" key="1">
    <citation type="submission" date="2021-03" db="EMBL/GenBank/DDBJ databases">
        <title>Sequencing the genomes of 1000 actinobacteria strains.</title>
        <authorList>
            <person name="Klenk H.-P."/>
        </authorList>
    </citation>
    <scope>NUCLEOTIDE SEQUENCE [LARGE SCALE GENOMIC DNA]</scope>
    <source>
        <strain evidence="9 10">DSM 16005</strain>
    </source>
</reference>
<keyword evidence="5 6" id="KW-0472">Membrane</keyword>
<evidence type="ECO:0000256" key="4">
    <source>
        <dbReference type="ARBA" id="ARBA00022989"/>
    </source>
</evidence>
<dbReference type="EMBL" id="JAGIOI010000001">
    <property type="protein sequence ID" value="MBP2414357.1"/>
    <property type="molecule type" value="Genomic_DNA"/>
</dbReference>
<feature type="domain" description="SHOCT" evidence="7">
    <location>
        <begin position="100"/>
        <end position="126"/>
    </location>
</feature>
<evidence type="ECO:0000256" key="1">
    <source>
        <dbReference type="ARBA" id="ARBA00004651"/>
    </source>
</evidence>
<evidence type="ECO:0000256" key="3">
    <source>
        <dbReference type="ARBA" id="ARBA00022692"/>
    </source>
</evidence>
<name>A0ABS4Z0Y3_9MICC</name>
<comment type="caution">
    <text evidence="9">The sequence shown here is derived from an EMBL/GenBank/DDBJ whole genome shotgun (WGS) entry which is preliminary data.</text>
</comment>
<dbReference type="Pfam" id="PF09851">
    <property type="entry name" value="SHOCT"/>
    <property type="match status" value="1"/>
</dbReference>
<keyword evidence="2" id="KW-1003">Cell membrane</keyword>
<evidence type="ECO:0000256" key="2">
    <source>
        <dbReference type="ARBA" id="ARBA00022475"/>
    </source>
</evidence>
<evidence type="ECO:0000256" key="6">
    <source>
        <dbReference type="SAM" id="Phobius"/>
    </source>
</evidence>
<evidence type="ECO:0000256" key="5">
    <source>
        <dbReference type="ARBA" id="ARBA00023136"/>
    </source>
</evidence>
<keyword evidence="4 6" id="KW-1133">Transmembrane helix</keyword>
<comment type="subcellular location">
    <subcellularLocation>
        <location evidence="1">Cell membrane</location>
        <topology evidence="1">Multi-pass membrane protein</topology>
    </subcellularLocation>
</comment>
<protein>
    <recommendedName>
        <fullName evidence="11">Cardiolipin synthase N-terminal domain-containing protein</fullName>
    </recommendedName>
</protein>
<dbReference type="RefSeq" id="WP_209682137.1">
    <property type="nucleotide sequence ID" value="NZ_JAGIOI010000001.1"/>
</dbReference>
<feature type="transmembrane region" description="Helical" evidence="6">
    <location>
        <begin position="7"/>
        <end position="31"/>
    </location>
</feature>